<protein>
    <recommendedName>
        <fullName evidence="4">Polyprotein</fullName>
    </recommendedName>
</protein>
<evidence type="ECO:0000313" key="2">
    <source>
        <dbReference type="EMBL" id="KAJ8882697.1"/>
    </source>
</evidence>
<keyword evidence="3" id="KW-1185">Reference proteome</keyword>
<dbReference type="EMBL" id="JARBHB010000005">
    <property type="protein sequence ID" value="KAJ8882697.1"/>
    <property type="molecule type" value="Genomic_DNA"/>
</dbReference>
<organism evidence="2 3">
    <name type="scientific">Dryococelus australis</name>
    <dbReference type="NCBI Taxonomy" id="614101"/>
    <lineage>
        <taxon>Eukaryota</taxon>
        <taxon>Metazoa</taxon>
        <taxon>Ecdysozoa</taxon>
        <taxon>Arthropoda</taxon>
        <taxon>Hexapoda</taxon>
        <taxon>Insecta</taxon>
        <taxon>Pterygota</taxon>
        <taxon>Neoptera</taxon>
        <taxon>Polyneoptera</taxon>
        <taxon>Phasmatodea</taxon>
        <taxon>Verophasmatodea</taxon>
        <taxon>Anareolatae</taxon>
        <taxon>Phasmatidae</taxon>
        <taxon>Eurycanthinae</taxon>
        <taxon>Dryococelus</taxon>
    </lineage>
</organism>
<reference evidence="2 3" key="1">
    <citation type="submission" date="2023-02" db="EMBL/GenBank/DDBJ databases">
        <title>LHISI_Scaffold_Assembly.</title>
        <authorList>
            <person name="Stuart O.P."/>
            <person name="Cleave R."/>
            <person name="Magrath M.J.L."/>
            <person name="Mikheyev A.S."/>
        </authorList>
    </citation>
    <scope>NUCLEOTIDE SEQUENCE [LARGE SCALE GENOMIC DNA]</scope>
    <source>
        <strain evidence="2">Daus_M_001</strain>
        <tissue evidence="2">Leg muscle</tissue>
    </source>
</reference>
<dbReference type="PANTHER" id="PTHR47020">
    <property type="entry name" value="HILLARIN"/>
    <property type="match status" value="1"/>
</dbReference>
<evidence type="ECO:0000256" key="1">
    <source>
        <dbReference type="SAM" id="MobiDB-lite"/>
    </source>
</evidence>
<comment type="caution">
    <text evidence="2">The sequence shown here is derived from an EMBL/GenBank/DDBJ whole genome shotgun (WGS) entry which is preliminary data.</text>
</comment>
<dbReference type="InterPro" id="IPR053041">
    <property type="entry name" value="Transglut-like_Superfamily_Mod"/>
</dbReference>
<gene>
    <name evidence="2" type="ORF">PR048_014509</name>
</gene>
<evidence type="ECO:0008006" key="4">
    <source>
        <dbReference type="Google" id="ProtNLM"/>
    </source>
</evidence>
<dbReference type="PROSITE" id="PS51257">
    <property type="entry name" value="PROKAR_LIPOPROTEIN"/>
    <property type="match status" value="1"/>
</dbReference>
<proteinExistence type="predicted"/>
<feature type="region of interest" description="Disordered" evidence="1">
    <location>
        <begin position="236"/>
        <end position="300"/>
    </location>
</feature>
<feature type="compositionally biased region" description="Basic and acidic residues" evidence="1">
    <location>
        <begin position="236"/>
        <end position="260"/>
    </location>
</feature>
<sequence length="777" mass="86710">MIGNKVCLVSLRIGAARLHELYVPLIGSAACGTQCGMFDSKSVNKPRLKAVHDKVSTLEMNLRKKSLSLATHILTGALSDMHPVKLVTMDGKAATAALVEKQSREMLELINEKRSEYMMAESLYLDDMDAYSQDVLPYPSQAPLPARARPLQVPGLQRPHRVLRHRPDRHLRSISYDPDRHFLAQLSYRARSKDKIQRLPLQYPHILKLYTKVAQEDQKTFTDLVRQLVGRCTSDIEKASNMRMEQRRNERTGETGDPRDNPPTSGIIRQDSHTRKSGSGPARNKIRSRWPVKGATTTNPPIRESTVEMLFNKSGRLRKIPVMLNVHGHGGPVARALIPLSPQQGELGSILGGVAPGFDHAGIVPDDATGVRLFLVTSPPPHRGNCCIQALQSYMLTAAQIFPLLSTLVAPVIKSTRSYETMLNHVKNTFVVLRTVSTTIFRWITVKNLNTMQFDDNLRGDTPMGLLRGIKHGTESYHVLFKRLCSCFGIIRKGALYAPCEISAVFKYIPTYLQLEEDIRDCLPCKECFEGYTTSVSDTPHHRGWCKARRAALEAPTPVQGLYTQAVPTEDVPMTPDSVQIFYAEATPPEDVPTSPDSVQSFYAQAIPPKDGLATPALPVEDPVQVFHWQAMPGDEESNPEHSKHLDRTTQRAYRLQMHGIRWADGNIPYGDIRQVLEQAIILNYLVYVDHQESAMCNVCPVRTNVVDLHRPLQKSPLACSSRRLSSVDACRPGDFRVVSKVCAEHLGRCELPVSFAQAAAGEICTPRRTVFTPVKH</sequence>
<dbReference type="PANTHER" id="PTHR47020:SF1">
    <property type="entry name" value="HILLARIN"/>
    <property type="match status" value="1"/>
</dbReference>
<evidence type="ECO:0000313" key="3">
    <source>
        <dbReference type="Proteomes" id="UP001159363"/>
    </source>
</evidence>
<accession>A0ABQ9HEN1</accession>
<dbReference type="Proteomes" id="UP001159363">
    <property type="component" value="Chromosome 4"/>
</dbReference>
<name>A0ABQ9HEN1_9NEOP</name>